<dbReference type="EMBL" id="LAVV01012202">
    <property type="protein sequence ID" value="KNZ46917.1"/>
    <property type="molecule type" value="Genomic_DNA"/>
</dbReference>
<evidence type="ECO:0000256" key="2">
    <source>
        <dbReference type="SAM" id="MobiDB-lite"/>
    </source>
</evidence>
<dbReference type="OrthoDB" id="2506388at2759"/>
<keyword evidence="4" id="KW-1185">Reference proteome</keyword>
<proteinExistence type="predicted"/>
<comment type="caution">
    <text evidence="3">The sequence shown here is derived from an EMBL/GenBank/DDBJ whole genome shotgun (WGS) entry which is preliminary data.</text>
</comment>
<gene>
    <name evidence="3" type="ORF">VP01_6837g1</name>
</gene>
<protein>
    <submittedName>
        <fullName evidence="3">Uncharacterized protein</fullName>
    </submittedName>
</protein>
<name>A0A0L6UF98_9BASI</name>
<organism evidence="3 4">
    <name type="scientific">Puccinia sorghi</name>
    <dbReference type="NCBI Taxonomy" id="27349"/>
    <lineage>
        <taxon>Eukaryota</taxon>
        <taxon>Fungi</taxon>
        <taxon>Dikarya</taxon>
        <taxon>Basidiomycota</taxon>
        <taxon>Pucciniomycotina</taxon>
        <taxon>Pucciniomycetes</taxon>
        <taxon>Pucciniales</taxon>
        <taxon>Pucciniaceae</taxon>
        <taxon>Puccinia</taxon>
    </lineage>
</organism>
<feature type="region of interest" description="Disordered" evidence="2">
    <location>
        <begin position="256"/>
        <end position="301"/>
    </location>
</feature>
<reference evidence="3 4" key="1">
    <citation type="submission" date="2015-08" db="EMBL/GenBank/DDBJ databases">
        <title>Next Generation Sequencing and Analysis of the Genome of Puccinia sorghi L Schw, the Causal Agent of Maize Common Rust.</title>
        <authorList>
            <person name="Rochi L."/>
            <person name="Burguener G."/>
            <person name="Darino M."/>
            <person name="Turjanski A."/>
            <person name="Kreff E."/>
            <person name="Dieguez M.J."/>
            <person name="Sacco F."/>
        </authorList>
    </citation>
    <scope>NUCLEOTIDE SEQUENCE [LARGE SCALE GENOMIC DNA]</scope>
    <source>
        <strain evidence="3 4">RO10H11247</strain>
    </source>
</reference>
<evidence type="ECO:0000313" key="3">
    <source>
        <dbReference type="EMBL" id="KNZ46917.1"/>
    </source>
</evidence>
<feature type="compositionally biased region" description="Acidic residues" evidence="2">
    <location>
        <begin position="256"/>
        <end position="270"/>
    </location>
</feature>
<feature type="coiled-coil region" evidence="1">
    <location>
        <begin position="62"/>
        <end position="94"/>
    </location>
</feature>
<accession>A0A0L6UF98</accession>
<evidence type="ECO:0000313" key="4">
    <source>
        <dbReference type="Proteomes" id="UP000037035"/>
    </source>
</evidence>
<sequence>NTNLDEDSSSLHNSTHQIAALTTFTELGSTPAYAYLKIDPEMAQDMSFLIPAYNHFVHYLQLDKYKKELKEKGKVAQEANNKKISKNRERLRDERRDFAILHKFPQRYQEILELITAHSDDKFVEFKGIYKIKTIPYHSNNPNRFFRRLDSLMKDAAGQNPLAKMSCHQTLGLPKKPEMSNFKLAPKGLPINFCSPKWYHKLLPLKDTQMENWLIQLSPRNIAEEESASEDTPMLPRIHFLRKVILAGSLYNDEEDSDFIASDDQEEEVEGGGSDDKEDDEYDKAQDNIVMKTIPEGEEEW</sequence>
<evidence type="ECO:0000256" key="1">
    <source>
        <dbReference type="SAM" id="Coils"/>
    </source>
</evidence>
<dbReference type="VEuPathDB" id="FungiDB:VP01_6837g1"/>
<feature type="non-terminal residue" evidence="3">
    <location>
        <position position="1"/>
    </location>
</feature>
<dbReference type="STRING" id="27349.A0A0L6UF98"/>
<keyword evidence="1" id="KW-0175">Coiled coil</keyword>
<dbReference type="Proteomes" id="UP000037035">
    <property type="component" value="Unassembled WGS sequence"/>
</dbReference>
<dbReference type="AlphaFoldDB" id="A0A0L6UF98"/>